<feature type="chain" id="PRO_5017450521" description="Elicitin-like protein" evidence="2">
    <location>
        <begin position="17"/>
        <end position="273"/>
    </location>
</feature>
<dbReference type="AlphaFoldDB" id="A0A397A0Q8"/>
<dbReference type="Proteomes" id="UP000265427">
    <property type="component" value="Unassembled WGS sequence"/>
</dbReference>
<dbReference type="VEuPathDB" id="FungiDB:H257_12420"/>
<organism evidence="3 4">
    <name type="scientific">Aphanomyces astaci</name>
    <name type="common">Crayfish plague agent</name>
    <dbReference type="NCBI Taxonomy" id="112090"/>
    <lineage>
        <taxon>Eukaryota</taxon>
        <taxon>Sar</taxon>
        <taxon>Stramenopiles</taxon>
        <taxon>Oomycota</taxon>
        <taxon>Saprolegniomycetes</taxon>
        <taxon>Saprolegniales</taxon>
        <taxon>Verrucalvaceae</taxon>
        <taxon>Aphanomyces</taxon>
    </lineage>
</organism>
<feature type="signal peptide" evidence="2">
    <location>
        <begin position="1"/>
        <end position="16"/>
    </location>
</feature>
<keyword evidence="2" id="KW-0732">Signal</keyword>
<feature type="transmembrane region" description="Helical" evidence="1">
    <location>
        <begin position="240"/>
        <end position="262"/>
    </location>
</feature>
<keyword evidence="1" id="KW-0472">Membrane</keyword>
<comment type="caution">
    <text evidence="3">The sequence shown here is derived from an EMBL/GenBank/DDBJ whole genome shotgun (WGS) entry which is preliminary data.</text>
</comment>
<evidence type="ECO:0000256" key="2">
    <source>
        <dbReference type="SAM" id="SignalP"/>
    </source>
</evidence>
<keyword evidence="1" id="KW-0812">Transmembrane</keyword>
<protein>
    <recommendedName>
        <fullName evidence="5">Elicitin-like protein</fullName>
    </recommendedName>
</protein>
<accession>A0A397A0Q8</accession>
<evidence type="ECO:0000313" key="4">
    <source>
        <dbReference type="Proteomes" id="UP000265427"/>
    </source>
</evidence>
<dbReference type="EMBL" id="QUSZ01007844">
    <property type="protein sequence ID" value="RHY01413.1"/>
    <property type="molecule type" value="Genomic_DNA"/>
</dbReference>
<proteinExistence type="predicted"/>
<gene>
    <name evidence="3" type="ORF">DYB36_012591</name>
</gene>
<sequence length="273" mass="29363">MKSIAVFAVISFAATAAPLDHCIESNYVAAVNLTQASPFFSSCAIDSNITTEQLSNKVIPSAAQGDKFIASANCQSLFKDMQTLSAQQRCLELSVVPNVTWSMVASAVKVAVYPTVPTPCDFAAIQKSAMRLITKLSVLMCLPSMGMNLAKLSEIPPVAKLENARKNSRCRDAYGAVQTLIKGFPHCSVTNMSATTFPGLDIHAFETLSFDSALDMLQLASTFQTQVARRAKLSAVEHNMPVVVVVRMMAGAIVAFVVVVAYQARSRRGYTPI</sequence>
<name>A0A397A0Q8_APHAT</name>
<evidence type="ECO:0008006" key="5">
    <source>
        <dbReference type="Google" id="ProtNLM"/>
    </source>
</evidence>
<evidence type="ECO:0000313" key="3">
    <source>
        <dbReference type="EMBL" id="RHY01413.1"/>
    </source>
</evidence>
<keyword evidence="1" id="KW-1133">Transmembrane helix</keyword>
<evidence type="ECO:0000256" key="1">
    <source>
        <dbReference type="SAM" id="Phobius"/>
    </source>
</evidence>
<reference evidence="3 4" key="1">
    <citation type="submission" date="2018-08" db="EMBL/GenBank/DDBJ databases">
        <title>Aphanomyces genome sequencing and annotation.</title>
        <authorList>
            <person name="Minardi D."/>
            <person name="Oidtmann B."/>
            <person name="Van Der Giezen M."/>
            <person name="Studholme D.J."/>
        </authorList>
    </citation>
    <scope>NUCLEOTIDE SEQUENCE [LARGE SCALE GENOMIC DNA]</scope>
    <source>
        <strain evidence="3 4">Kv</strain>
    </source>
</reference>